<accession>A0ABT6RKJ3</accession>
<dbReference type="EMBL" id="JASBRG010000007">
    <property type="protein sequence ID" value="MDI3322409.1"/>
    <property type="molecule type" value="Genomic_DNA"/>
</dbReference>
<organism evidence="2 3">
    <name type="scientific">Pinibacter soli</name>
    <dbReference type="NCBI Taxonomy" id="3044211"/>
    <lineage>
        <taxon>Bacteria</taxon>
        <taxon>Pseudomonadati</taxon>
        <taxon>Bacteroidota</taxon>
        <taxon>Chitinophagia</taxon>
        <taxon>Chitinophagales</taxon>
        <taxon>Chitinophagaceae</taxon>
        <taxon>Pinibacter</taxon>
    </lineage>
</organism>
<feature type="domain" description="DUF4268" evidence="1">
    <location>
        <begin position="10"/>
        <end position="143"/>
    </location>
</feature>
<dbReference type="Pfam" id="PF14088">
    <property type="entry name" value="DUF4268"/>
    <property type="match status" value="1"/>
</dbReference>
<evidence type="ECO:0000313" key="2">
    <source>
        <dbReference type="EMBL" id="MDI3322409.1"/>
    </source>
</evidence>
<gene>
    <name evidence="2" type="ORF">QJ048_21650</name>
</gene>
<keyword evidence="3" id="KW-1185">Reference proteome</keyword>
<name>A0ABT6RKJ3_9BACT</name>
<dbReference type="RefSeq" id="WP_282336528.1">
    <property type="nucleotide sequence ID" value="NZ_JASBRG010000007.1"/>
</dbReference>
<evidence type="ECO:0000313" key="3">
    <source>
        <dbReference type="Proteomes" id="UP001226434"/>
    </source>
</evidence>
<dbReference type="Proteomes" id="UP001226434">
    <property type="component" value="Unassembled WGS sequence"/>
</dbReference>
<reference evidence="2 3" key="1">
    <citation type="submission" date="2023-05" db="EMBL/GenBank/DDBJ databases">
        <title>Genome sequence of Pinibacter sp. MAH-24.</title>
        <authorList>
            <person name="Huq M.A."/>
        </authorList>
    </citation>
    <scope>NUCLEOTIDE SEQUENCE [LARGE SCALE GENOMIC DNA]</scope>
    <source>
        <strain evidence="2 3">MAH-24</strain>
    </source>
</reference>
<dbReference type="InterPro" id="IPR025364">
    <property type="entry name" value="DUF4268"/>
</dbReference>
<comment type="caution">
    <text evidence="2">The sequence shown here is derived from an EMBL/GenBank/DDBJ whole genome shotgun (WGS) entry which is preliminary data.</text>
</comment>
<protein>
    <submittedName>
        <fullName evidence="2">DUF4268 domain-containing protein</fullName>
    </submittedName>
</protein>
<evidence type="ECO:0000259" key="1">
    <source>
        <dbReference type="Pfam" id="PF14088"/>
    </source>
</evidence>
<proteinExistence type="predicted"/>
<sequence>MYTKQEAASLKQAFWTAFGQYMSLHLSADGGKANWINYKTGEKNIYFRMNAGNKTASIGIEIAHPSDGIQHLYFEQFEQLKAVLHETLNEEWIWQKDVQDETGRYICRIYTFTEGVNIFKKEDWPAIISFLKPRILALDDFWVSAKYVFEALR</sequence>